<dbReference type="NCBIfam" id="TIGR02595">
    <property type="entry name" value="PEP_CTERM"/>
    <property type="match status" value="1"/>
</dbReference>
<organism evidence="3 4">
    <name type="scientific">Saccharospirillum salsuginis</name>
    <dbReference type="NCBI Taxonomy" id="418750"/>
    <lineage>
        <taxon>Bacteria</taxon>
        <taxon>Pseudomonadati</taxon>
        <taxon>Pseudomonadota</taxon>
        <taxon>Gammaproteobacteria</taxon>
        <taxon>Oceanospirillales</taxon>
        <taxon>Saccharospirillaceae</taxon>
        <taxon>Saccharospirillum</taxon>
    </lineage>
</organism>
<dbReference type="InterPro" id="IPR013424">
    <property type="entry name" value="Ice-binding_C"/>
</dbReference>
<gene>
    <name evidence="3" type="ORF">GCM10007392_29730</name>
</gene>
<dbReference type="AlphaFoldDB" id="A0A918KF18"/>
<evidence type="ECO:0000313" key="4">
    <source>
        <dbReference type="Proteomes" id="UP000626148"/>
    </source>
</evidence>
<keyword evidence="1" id="KW-0732">Signal</keyword>
<proteinExistence type="predicted"/>
<reference evidence="3" key="1">
    <citation type="journal article" date="2014" name="Int. J. Syst. Evol. Microbiol.">
        <title>Complete genome sequence of Corynebacterium casei LMG S-19264T (=DSM 44701T), isolated from a smear-ripened cheese.</title>
        <authorList>
            <consortium name="US DOE Joint Genome Institute (JGI-PGF)"/>
            <person name="Walter F."/>
            <person name="Albersmeier A."/>
            <person name="Kalinowski J."/>
            <person name="Ruckert C."/>
        </authorList>
    </citation>
    <scope>NUCLEOTIDE SEQUENCE</scope>
    <source>
        <strain evidence="3">KCTC 22169</strain>
    </source>
</reference>
<feature type="domain" description="Ice-binding protein C-terminal" evidence="2">
    <location>
        <begin position="148"/>
        <end position="170"/>
    </location>
</feature>
<reference evidence="3" key="2">
    <citation type="submission" date="2020-09" db="EMBL/GenBank/DDBJ databases">
        <authorList>
            <person name="Sun Q."/>
            <person name="Kim S."/>
        </authorList>
    </citation>
    <scope>NUCLEOTIDE SEQUENCE</scope>
    <source>
        <strain evidence="3">KCTC 22169</strain>
    </source>
</reference>
<dbReference type="Proteomes" id="UP000626148">
    <property type="component" value="Unassembled WGS sequence"/>
</dbReference>
<name>A0A918KF18_9GAMM</name>
<evidence type="ECO:0000256" key="1">
    <source>
        <dbReference type="SAM" id="SignalP"/>
    </source>
</evidence>
<evidence type="ECO:0000313" key="3">
    <source>
        <dbReference type="EMBL" id="GGX59795.1"/>
    </source>
</evidence>
<accession>A0A918KF18</accession>
<feature type="chain" id="PRO_5037182665" description="Ice-binding protein C-terminal domain-containing protein" evidence="1">
    <location>
        <begin position="27"/>
        <end position="180"/>
    </location>
</feature>
<protein>
    <recommendedName>
        <fullName evidence="2">Ice-binding protein C-terminal domain-containing protein</fullName>
    </recommendedName>
</protein>
<evidence type="ECO:0000259" key="2">
    <source>
        <dbReference type="Pfam" id="PF07589"/>
    </source>
</evidence>
<dbReference type="Pfam" id="PF07589">
    <property type="entry name" value="PEP-CTERM"/>
    <property type="match status" value="1"/>
</dbReference>
<feature type="signal peptide" evidence="1">
    <location>
        <begin position="1"/>
        <end position="26"/>
    </location>
</feature>
<keyword evidence="4" id="KW-1185">Reference proteome</keyword>
<dbReference type="RefSeq" id="WP_189610059.1">
    <property type="nucleotide sequence ID" value="NZ_BMXR01000007.1"/>
</dbReference>
<dbReference type="EMBL" id="BMXR01000007">
    <property type="protein sequence ID" value="GGX59795.1"/>
    <property type="molecule type" value="Genomic_DNA"/>
</dbReference>
<sequence length="180" mass="19620">MNLTKLTLGLALAFSVSSLSYGYSLADSTDVGSLDTWVASTTQASLGNANPTTEQAWIESILGYSVWYEDKTEDVDLYVTQESSSVVAFGLTSQPSHFVVKDSTHFALFSNNQSMDWGVLDLAEHFGTHKLEDLQFSHVTEFNSDSVPVPEPGTSALLAAGVLGLYLSRRRNRRMDNGQA</sequence>
<comment type="caution">
    <text evidence="3">The sequence shown here is derived from an EMBL/GenBank/DDBJ whole genome shotgun (WGS) entry which is preliminary data.</text>
</comment>